<dbReference type="EMBL" id="JACGWJ010000030">
    <property type="protein sequence ID" value="KAL0301924.1"/>
    <property type="molecule type" value="Genomic_DNA"/>
</dbReference>
<comment type="caution">
    <text evidence="1">The sequence shown here is derived from an EMBL/GenBank/DDBJ whole genome shotgun (WGS) entry which is preliminary data.</text>
</comment>
<reference evidence="1" key="2">
    <citation type="journal article" date="2024" name="Plant">
        <title>Genomic evolution and insights into agronomic trait innovations of Sesamum species.</title>
        <authorList>
            <person name="Miao H."/>
            <person name="Wang L."/>
            <person name="Qu L."/>
            <person name="Liu H."/>
            <person name="Sun Y."/>
            <person name="Le M."/>
            <person name="Wang Q."/>
            <person name="Wei S."/>
            <person name="Zheng Y."/>
            <person name="Lin W."/>
            <person name="Duan Y."/>
            <person name="Cao H."/>
            <person name="Xiong S."/>
            <person name="Wang X."/>
            <person name="Wei L."/>
            <person name="Li C."/>
            <person name="Ma Q."/>
            <person name="Ju M."/>
            <person name="Zhao R."/>
            <person name="Li G."/>
            <person name="Mu C."/>
            <person name="Tian Q."/>
            <person name="Mei H."/>
            <person name="Zhang T."/>
            <person name="Gao T."/>
            <person name="Zhang H."/>
        </authorList>
    </citation>
    <scope>NUCLEOTIDE SEQUENCE</scope>
    <source>
        <strain evidence="1">G02</strain>
    </source>
</reference>
<dbReference type="AlphaFoldDB" id="A0AAW2K5L8"/>
<sequence>MRTKGTSWISRFLRHHRLGPHLKSVRRSKDGMLTTTKFEASYRLPCLTTCRSSMIRSKRKKSKAKAKTIIIAKDAKSAPVAPVGKWARERE</sequence>
<gene>
    <name evidence="1" type="ORF">Sradi_6469200</name>
</gene>
<accession>A0AAW2K5L8</accession>
<reference evidence="1" key="1">
    <citation type="submission" date="2020-06" db="EMBL/GenBank/DDBJ databases">
        <authorList>
            <person name="Li T."/>
            <person name="Hu X."/>
            <person name="Zhang T."/>
            <person name="Song X."/>
            <person name="Zhang H."/>
            <person name="Dai N."/>
            <person name="Sheng W."/>
            <person name="Hou X."/>
            <person name="Wei L."/>
        </authorList>
    </citation>
    <scope>NUCLEOTIDE SEQUENCE</scope>
    <source>
        <strain evidence="1">G02</strain>
        <tissue evidence="1">Leaf</tissue>
    </source>
</reference>
<proteinExistence type="predicted"/>
<evidence type="ECO:0000313" key="1">
    <source>
        <dbReference type="EMBL" id="KAL0301924.1"/>
    </source>
</evidence>
<organism evidence="1">
    <name type="scientific">Sesamum radiatum</name>
    <name type="common">Black benniseed</name>
    <dbReference type="NCBI Taxonomy" id="300843"/>
    <lineage>
        <taxon>Eukaryota</taxon>
        <taxon>Viridiplantae</taxon>
        <taxon>Streptophyta</taxon>
        <taxon>Embryophyta</taxon>
        <taxon>Tracheophyta</taxon>
        <taxon>Spermatophyta</taxon>
        <taxon>Magnoliopsida</taxon>
        <taxon>eudicotyledons</taxon>
        <taxon>Gunneridae</taxon>
        <taxon>Pentapetalae</taxon>
        <taxon>asterids</taxon>
        <taxon>lamiids</taxon>
        <taxon>Lamiales</taxon>
        <taxon>Pedaliaceae</taxon>
        <taxon>Sesamum</taxon>
    </lineage>
</organism>
<protein>
    <submittedName>
        <fullName evidence="1">Uncharacterized protein</fullName>
    </submittedName>
</protein>
<name>A0AAW2K5L8_SESRA</name>